<evidence type="ECO:0000313" key="3">
    <source>
        <dbReference type="Proteomes" id="UP001297581"/>
    </source>
</evidence>
<accession>A0AAJ1F1U2</accession>
<dbReference type="AlphaFoldDB" id="A0AAJ1F1U2"/>
<dbReference type="EMBL" id="JAKUDL010000013">
    <property type="protein sequence ID" value="MCH4296616.1"/>
    <property type="molecule type" value="Genomic_DNA"/>
</dbReference>
<evidence type="ECO:0000313" key="2">
    <source>
        <dbReference type="EMBL" id="MCH4296616.1"/>
    </source>
</evidence>
<feature type="chain" id="PRO_5042615671" description="Sugar ABC transporter" evidence="1">
    <location>
        <begin position="19"/>
        <end position="323"/>
    </location>
</feature>
<organism evidence="2 3">
    <name type="scientific">Shewanella zhuhaiensis</name>
    <dbReference type="NCBI Taxonomy" id="2919576"/>
    <lineage>
        <taxon>Bacteria</taxon>
        <taxon>Pseudomonadati</taxon>
        <taxon>Pseudomonadota</taxon>
        <taxon>Gammaproteobacteria</taxon>
        <taxon>Alteromonadales</taxon>
        <taxon>Shewanellaceae</taxon>
        <taxon>Shewanella</taxon>
    </lineage>
</organism>
<gene>
    <name evidence="2" type="ORF">MJ923_20110</name>
</gene>
<evidence type="ECO:0008006" key="4">
    <source>
        <dbReference type="Google" id="ProtNLM"/>
    </source>
</evidence>
<feature type="signal peptide" evidence="1">
    <location>
        <begin position="1"/>
        <end position="18"/>
    </location>
</feature>
<sequence length="323" mass="36512">MYRLLILLCCFLLSPAFAARVAIIESYHADYAWDHEYVQGIEDVLAGHQLERFQLDTKRIQREDYEMAADRVWNGLTAYRPELILIGDDNAFRLLSARLSTLNIPVVFLGLNGTPRDYGLDQFSAITGVFERPLLKRSVLFLSALLKKDSPRILVLFDASTTSTVSHDHLSQLEPYVKIGKMHIDIRLDNRSEVWRERVSHAKAQGYDAIIVGLYHTLSETDGSYTEPDEMLAWIHDHTSVPSFGFWDFSIGPRGNVGGFVLDGYAHGKTAAGMAERILNGTPASSIYPVIDDSGRFIFSRSGMKKWQLTVPERLDGKIDWIE</sequence>
<keyword evidence="1" id="KW-0732">Signal</keyword>
<dbReference type="PANTHER" id="PTHR35271">
    <property type="entry name" value="ABC TRANSPORTER, SUBSTRATE-BINDING LIPOPROTEIN-RELATED"/>
    <property type="match status" value="1"/>
</dbReference>
<dbReference type="RefSeq" id="WP_240592619.1">
    <property type="nucleotide sequence ID" value="NZ_JAKUDL010000013.1"/>
</dbReference>
<protein>
    <recommendedName>
        <fullName evidence="4">Sugar ABC transporter</fullName>
    </recommendedName>
</protein>
<reference evidence="2 3" key="1">
    <citation type="submission" date="2022-02" db="EMBL/GenBank/DDBJ databases">
        <title>The genome sequence of Shewanella sp. 3B26.</title>
        <authorList>
            <person name="Du J."/>
        </authorList>
    </citation>
    <scope>NUCLEOTIDE SEQUENCE [LARGE SCALE GENOMIC DNA]</scope>
    <source>
        <strain evidence="2 3">3B26</strain>
    </source>
</reference>
<dbReference type="Proteomes" id="UP001297581">
    <property type="component" value="Unassembled WGS sequence"/>
</dbReference>
<dbReference type="Gene3D" id="3.40.50.2300">
    <property type="match status" value="2"/>
</dbReference>
<keyword evidence="3" id="KW-1185">Reference proteome</keyword>
<proteinExistence type="predicted"/>
<comment type="caution">
    <text evidence="2">The sequence shown here is derived from an EMBL/GenBank/DDBJ whole genome shotgun (WGS) entry which is preliminary data.</text>
</comment>
<dbReference type="PANTHER" id="PTHR35271:SF1">
    <property type="entry name" value="ABC TRANSPORTER, SUBSTRATE-BINDING LIPOPROTEIN"/>
    <property type="match status" value="1"/>
</dbReference>
<evidence type="ECO:0000256" key="1">
    <source>
        <dbReference type="SAM" id="SignalP"/>
    </source>
</evidence>
<dbReference type="InterPro" id="IPR007487">
    <property type="entry name" value="ABC_transpt-TYRBP-like"/>
</dbReference>
<name>A0AAJ1F1U2_9GAMM</name>